<protein>
    <recommendedName>
        <fullName evidence="15">S-adenosylmethionine decarboxylase proenzyme</fullName>
        <shortName evidence="15">AdoMetDC</shortName>
        <shortName evidence="15">SAMDC</shortName>
        <ecNumber evidence="15">4.1.1.50</ecNumber>
    </recommendedName>
    <component>
        <recommendedName>
            <fullName evidence="15">S-adenosylmethionine decarboxylase beta chain</fullName>
        </recommendedName>
    </component>
    <component>
        <recommendedName>
            <fullName evidence="15">S-adenosylmethionine decarboxylase alpha chain</fullName>
        </recommendedName>
    </component>
</protein>
<feature type="active site" description="Proton acceptor; for processing activity" evidence="15">
    <location>
        <position position="83"/>
    </location>
</feature>
<evidence type="ECO:0000313" key="19">
    <source>
        <dbReference type="Proteomes" id="UP000293902"/>
    </source>
</evidence>
<sequence length="279" mass="30902">MLDKNKKRAVYCPDPSFALGRHITIEYYDCASNVLLDKDGVESILLKAARESGATIISSSFHQFEPQGVSGVVIIAESHFTVHAWPEHNYAAVDIFTCADNIDLDTAIHSIEAQLSSQRVFISSDQNRGILQPGFGGCTPNSDEKVMDRRTLPIAWKKVCENAHPWGMSTSVDLYDCSPDKIKDPDAIKNFVGRVCGQLGIVDIENAPLVYYDETETAAGFSMKQSIETSGISGHFAHATNAAYLDIFSCNTYEPRELAEFSLSYFRGSHYKMQVALRQ</sequence>
<feature type="modified residue" description="Pyruvic acid (Ser); by autocatalysis" evidence="15">
    <location>
        <position position="78"/>
    </location>
</feature>
<comment type="subunit">
    <text evidence="2 15">Heterotetramer of two alpha and two beta chains arranged as a dimer of alpha/beta heterodimers.</text>
</comment>
<accession>A0A328FB71</accession>
<comment type="PTM">
    <text evidence="15">Is synthesized initially as an inactive proenzyme. Formation of the active enzyme involves a self-maturation process in which the active site pyruvoyl group is generated from an internal serine residue via an autocatalytic post-translational modification. Two non-identical subunits are generated from the proenzyme in this reaction, and the pyruvate is formed at the N-terminus of the alpha chain, which is derived from the carboxyl end of the proenzyme. The post-translation cleavage follows an unusual pathway, termed non-hydrolytic serinolysis, in which the side chain hydroxyl group of the serine supplies its oxygen atom to form the C-terminus of the beta chain, while the remainder of the serine residue undergoes an oxidative deamination to produce ammonia and the pyruvoyl group blocking the N-terminus of the alpha chain.</text>
</comment>
<evidence type="ECO:0000256" key="12">
    <source>
        <dbReference type="ARBA" id="ARBA00048112"/>
    </source>
</evidence>
<dbReference type="EC" id="4.1.1.50" evidence="15"/>
<evidence type="ECO:0000256" key="2">
    <source>
        <dbReference type="ARBA" id="ARBA00011601"/>
    </source>
</evidence>
<comment type="pathway">
    <text evidence="1 15">Amine and polyamine biosynthesis; S-adenosylmethioninamine biosynthesis; S-adenosylmethioninamine from S-adenosyl-L-methionine: step 1/1.</text>
</comment>
<dbReference type="HAMAP" id="MF_00464">
    <property type="entry name" value="AdoMetDC_1"/>
    <property type="match status" value="1"/>
</dbReference>
<evidence type="ECO:0000256" key="1">
    <source>
        <dbReference type="ARBA" id="ARBA00004911"/>
    </source>
</evidence>
<dbReference type="Pfam" id="PF02675">
    <property type="entry name" value="AdoMet_dc"/>
    <property type="match status" value="2"/>
</dbReference>
<evidence type="ECO:0000256" key="9">
    <source>
        <dbReference type="ARBA" id="ARBA00023239"/>
    </source>
</evidence>
<keyword evidence="6 15" id="KW-0745">Spermidine biosynthesis</keyword>
<dbReference type="GO" id="GO:0008295">
    <property type="term" value="P:spermidine biosynthetic process"/>
    <property type="evidence" value="ECO:0007669"/>
    <property type="project" value="UniProtKB-UniRule"/>
</dbReference>
<dbReference type="RefSeq" id="WP_111957368.1">
    <property type="nucleotide sequence ID" value="NZ_CP036313.1"/>
</dbReference>
<evidence type="ECO:0000256" key="7">
    <source>
        <dbReference type="ARBA" id="ARBA00023115"/>
    </source>
</evidence>
<feature type="chain" id="PRO_5023378702" description="S-adenosylmethionine decarboxylase alpha chain" evidence="15">
    <location>
        <begin position="78"/>
        <end position="279"/>
    </location>
</feature>
<dbReference type="EMBL" id="CP036313">
    <property type="protein sequence ID" value="QBH14163.1"/>
    <property type="molecule type" value="Genomic_DNA"/>
</dbReference>
<proteinExistence type="inferred from homology"/>
<dbReference type="Gene3D" id="3.60.90.10">
    <property type="entry name" value="S-adenosylmethionine decarboxylase"/>
    <property type="match status" value="1"/>
</dbReference>
<dbReference type="AlphaFoldDB" id="A0A328FB71"/>
<dbReference type="InterPro" id="IPR016067">
    <property type="entry name" value="S-AdoMet_deCO2ase_core"/>
</dbReference>
<evidence type="ECO:0000256" key="15">
    <source>
        <dbReference type="HAMAP-Rule" id="MF_00464"/>
    </source>
</evidence>
<dbReference type="EMBL" id="QLNI01000025">
    <property type="protein sequence ID" value="RAM01549.1"/>
    <property type="molecule type" value="Genomic_DNA"/>
</dbReference>
<dbReference type="Gene3D" id="3.30.160.750">
    <property type="match status" value="1"/>
</dbReference>
<comment type="function">
    <text evidence="13 15">Catalyzes the decarboxylation of S-adenosylmethionine to S-adenosylmethioninamine (dcAdoMet), the propylamine donor required for the synthesis of the polyamines spermine and spermidine from the diamine putrescine.</text>
</comment>
<feature type="chain" id="PRO_5023378701" description="S-adenosylmethionine decarboxylase beta chain" evidence="15">
    <location>
        <begin position="1"/>
        <end position="77"/>
    </location>
</feature>
<dbReference type="Proteomes" id="UP000248798">
    <property type="component" value="Unassembled WGS sequence"/>
</dbReference>
<feature type="active site" description="Schiff-base intermediate with substrate; via pyruvic acid" evidence="15">
    <location>
        <position position="78"/>
    </location>
</feature>
<organism evidence="17 18">
    <name type="scientific">Desulfobacter hydrogenophilus</name>
    <dbReference type="NCBI Taxonomy" id="2291"/>
    <lineage>
        <taxon>Bacteria</taxon>
        <taxon>Pseudomonadati</taxon>
        <taxon>Thermodesulfobacteriota</taxon>
        <taxon>Desulfobacteria</taxon>
        <taxon>Desulfobacterales</taxon>
        <taxon>Desulfobacteraceae</taxon>
        <taxon>Desulfobacter</taxon>
    </lineage>
</organism>
<keyword evidence="9 15" id="KW-0456">Lyase</keyword>
<dbReference type="Proteomes" id="UP000293902">
    <property type="component" value="Chromosome"/>
</dbReference>
<evidence type="ECO:0000256" key="11">
    <source>
        <dbReference type="ARBA" id="ARBA00023317"/>
    </source>
</evidence>
<keyword evidence="3 15" id="KW-0949">S-adenosyl-L-methionine</keyword>
<dbReference type="Gene3D" id="3.30.360.110">
    <property type="entry name" value="S-adenosylmethionine decarboxylase domain"/>
    <property type="match status" value="1"/>
</dbReference>
<evidence type="ECO:0000256" key="5">
    <source>
        <dbReference type="ARBA" id="ARBA00022813"/>
    </source>
</evidence>
<comment type="catalytic activity">
    <reaction evidence="12 15">
        <text>S-adenosyl-L-methionine + H(+) = S-adenosyl 3-(methylsulfanyl)propylamine + CO2</text>
        <dbReference type="Rhea" id="RHEA:15981"/>
        <dbReference type="ChEBI" id="CHEBI:15378"/>
        <dbReference type="ChEBI" id="CHEBI:16526"/>
        <dbReference type="ChEBI" id="CHEBI:57443"/>
        <dbReference type="ChEBI" id="CHEBI:59789"/>
        <dbReference type="EC" id="4.1.1.50"/>
    </reaction>
</comment>
<dbReference type="InterPro" id="IPR042284">
    <property type="entry name" value="AdoMetDC_N"/>
</dbReference>
<feature type="site" description="Cleavage (non-hydrolytic); by autolysis" evidence="15">
    <location>
        <begin position="77"/>
        <end position="78"/>
    </location>
</feature>
<dbReference type="InterPro" id="IPR003826">
    <property type="entry name" value="AdoMetDC_fam_prok"/>
</dbReference>
<evidence type="ECO:0000256" key="4">
    <source>
        <dbReference type="ARBA" id="ARBA00022793"/>
    </source>
</evidence>
<keyword evidence="8 15" id="KW-0865">Zymogen</keyword>
<evidence type="ECO:0000256" key="3">
    <source>
        <dbReference type="ARBA" id="ARBA00022691"/>
    </source>
</evidence>
<dbReference type="FunFam" id="3.30.360.110:FF:000001">
    <property type="entry name" value="S-adenosylmethionine decarboxylase proenzyme"/>
    <property type="match status" value="1"/>
</dbReference>
<evidence type="ECO:0000256" key="10">
    <source>
        <dbReference type="ARBA" id="ARBA00023270"/>
    </source>
</evidence>
<reference evidence="16 19" key="2">
    <citation type="submission" date="2019-02" db="EMBL/GenBank/DDBJ databases">
        <title>Complete genome sequence of Desulfobacter hydrogenophilus AcRS1.</title>
        <authorList>
            <person name="Marietou A."/>
            <person name="Lund M.B."/>
            <person name="Marshall I.P.G."/>
            <person name="Schreiber L."/>
            <person name="Jorgensen B."/>
        </authorList>
    </citation>
    <scope>NUCLEOTIDE SEQUENCE [LARGE SCALE GENOMIC DNA]</scope>
    <source>
        <strain evidence="16 19">AcRS1</strain>
    </source>
</reference>
<dbReference type="OrthoDB" id="9793120at2"/>
<dbReference type="GO" id="GO:0005829">
    <property type="term" value="C:cytosol"/>
    <property type="evidence" value="ECO:0007669"/>
    <property type="project" value="TreeGrafter"/>
</dbReference>
<dbReference type="PANTHER" id="PTHR33866:SF2">
    <property type="entry name" value="S-ADENOSYLMETHIONINE DECARBOXYLASE PROENZYME"/>
    <property type="match status" value="1"/>
</dbReference>
<dbReference type="NCBIfam" id="TIGR03330">
    <property type="entry name" value="SAM_DCase_Bsu"/>
    <property type="match status" value="1"/>
</dbReference>
<comment type="cofactor">
    <cofactor evidence="15">
        <name>pyruvate</name>
        <dbReference type="ChEBI" id="CHEBI:15361"/>
    </cofactor>
    <text evidence="15">Binds 1 pyruvoyl group covalently per subunit.</text>
</comment>
<dbReference type="PANTHER" id="PTHR33866">
    <property type="entry name" value="S-ADENOSYLMETHIONINE DECARBOXYLASE PROENZYME"/>
    <property type="match status" value="1"/>
</dbReference>
<evidence type="ECO:0000256" key="8">
    <source>
        <dbReference type="ARBA" id="ARBA00023145"/>
    </source>
</evidence>
<keyword evidence="5 15" id="KW-0068">Autocatalytic cleavage</keyword>
<comment type="similarity">
    <text evidence="14 15">Belongs to the prokaryotic AdoMetDC family. Type 1 subfamily.</text>
</comment>
<evidence type="ECO:0000313" key="18">
    <source>
        <dbReference type="Proteomes" id="UP000248798"/>
    </source>
</evidence>
<dbReference type="GO" id="GO:0004014">
    <property type="term" value="F:adenosylmethionine decarboxylase activity"/>
    <property type="evidence" value="ECO:0007669"/>
    <property type="project" value="UniProtKB-UniRule"/>
</dbReference>
<name>A0A328FB71_9BACT</name>
<evidence type="ECO:0000256" key="14">
    <source>
        <dbReference type="ARBA" id="ARBA00061583"/>
    </source>
</evidence>
<dbReference type="InterPro" id="IPR042286">
    <property type="entry name" value="AdoMetDC_C"/>
</dbReference>
<evidence type="ECO:0000313" key="17">
    <source>
        <dbReference type="EMBL" id="RAM01549.1"/>
    </source>
</evidence>
<dbReference type="InterPro" id="IPR017716">
    <property type="entry name" value="S-AdoMet_deCOase_pro-enz"/>
</dbReference>
<dbReference type="UniPathway" id="UPA00331">
    <property type="reaction ID" value="UER00451"/>
</dbReference>
<keyword evidence="7 15" id="KW-0620">Polyamine biosynthesis</keyword>
<evidence type="ECO:0000313" key="16">
    <source>
        <dbReference type="EMBL" id="QBH14163.1"/>
    </source>
</evidence>
<keyword evidence="19" id="KW-1185">Reference proteome</keyword>
<reference evidence="17 18" key="1">
    <citation type="submission" date="2018-06" db="EMBL/GenBank/DDBJ databases">
        <title>Complete Genome Sequence of Desulfobacter hydrogenophilus (DSM3380).</title>
        <authorList>
            <person name="Marietou A."/>
            <person name="Schreiber L."/>
            <person name="Marshall I."/>
            <person name="Jorgensen B."/>
        </authorList>
    </citation>
    <scope>NUCLEOTIDE SEQUENCE [LARGE SCALE GENOMIC DNA]</scope>
    <source>
        <strain evidence="17 18">DSM 3380</strain>
    </source>
</reference>
<keyword evidence="11 15" id="KW-0670">Pyruvate</keyword>
<feature type="active site" description="Proton donor; for catalytic activity" evidence="15">
    <location>
        <position position="98"/>
    </location>
</feature>
<evidence type="ECO:0000256" key="6">
    <source>
        <dbReference type="ARBA" id="ARBA00023066"/>
    </source>
</evidence>
<keyword evidence="10 15" id="KW-0704">Schiff base</keyword>
<gene>
    <name evidence="17" type="primary">speD</name>
    <name evidence="15" type="synonym">speH</name>
    <name evidence="17" type="ORF">DO021_13060</name>
    <name evidence="16" type="ORF">EYB58_15325</name>
</gene>
<keyword evidence="4 15" id="KW-0210">Decarboxylase</keyword>
<dbReference type="SUPFAM" id="SSF56276">
    <property type="entry name" value="S-adenosylmethionine decarboxylase"/>
    <property type="match status" value="2"/>
</dbReference>
<evidence type="ECO:0000256" key="13">
    <source>
        <dbReference type="ARBA" id="ARBA00056215"/>
    </source>
</evidence>